<dbReference type="SUPFAM" id="SSF81901">
    <property type="entry name" value="HCP-like"/>
    <property type="match status" value="2"/>
</dbReference>
<dbReference type="Gene3D" id="1.25.40.10">
    <property type="entry name" value="Tetratricopeptide repeat domain"/>
    <property type="match status" value="2"/>
</dbReference>
<evidence type="ECO:0000313" key="3">
    <source>
        <dbReference type="EMBL" id="KAK3289602.1"/>
    </source>
</evidence>
<name>A0AAE0H470_9CHLO</name>
<keyword evidence="2" id="KW-0732">Signal</keyword>
<evidence type="ECO:0000313" key="4">
    <source>
        <dbReference type="Proteomes" id="UP001190700"/>
    </source>
</evidence>
<dbReference type="AlphaFoldDB" id="A0AAE0H470"/>
<feature type="chain" id="PRO_5042193776" evidence="2">
    <location>
        <begin position="28"/>
        <end position="360"/>
    </location>
</feature>
<gene>
    <name evidence="3" type="ORF">CYMTET_2976</name>
</gene>
<keyword evidence="4" id="KW-1185">Reference proteome</keyword>
<dbReference type="PANTHER" id="PTHR45084">
    <property type="entry name" value="ERAD-ASSOCIATED E3 UBIQUITIN-PROTEIN LIGASE COMPONENT HRD3A-RELATED"/>
    <property type="match status" value="1"/>
</dbReference>
<dbReference type="InterPro" id="IPR044623">
    <property type="entry name" value="HRD3"/>
</dbReference>
<dbReference type="SMART" id="SM00671">
    <property type="entry name" value="SEL1"/>
    <property type="match status" value="4"/>
</dbReference>
<dbReference type="Proteomes" id="UP001190700">
    <property type="component" value="Unassembled WGS sequence"/>
</dbReference>
<evidence type="ECO:0000256" key="1">
    <source>
        <dbReference type="SAM" id="MobiDB-lite"/>
    </source>
</evidence>
<feature type="compositionally biased region" description="Polar residues" evidence="1">
    <location>
        <begin position="31"/>
        <end position="41"/>
    </location>
</feature>
<dbReference type="PANTHER" id="PTHR45084:SF1">
    <property type="entry name" value="ERAD-ASSOCIATED E3 UBIQUITIN-PROTEIN LIGASE COMPONENT HRD3A-RELATED"/>
    <property type="match status" value="1"/>
</dbReference>
<feature type="region of interest" description="Disordered" evidence="1">
    <location>
        <begin position="31"/>
        <end position="65"/>
    </location>
</feature>
<organism evidence="3 4">
    <name type="scientific">Cymbomonas tetramitiformis</name>
    <dbReference type="NCBI Taxonomy" id="36881"/>
    <lineage>
        <taxon>Eukaryota</taxon>
        <taxon>Viridiplantae</taxon>
        <taxon>Chlorophyta</taxon>
        <taxon>Pyramimonadophyceae</taxon>
        <taxon>Pyramimonadales</taxon>
        <taxon>Pyramimonadaceae</taxon>
        <taxon>Cymbomonas</taxon>
    </lineage>
</organism>
<protein>
    <submittedName>
        <fullName evidence="3">Uncharacterized protein</fullName>
    </submittedName>
</protein>
<sequence length="360" mass="38979">MRGQVFMSKACLLCLPFLVLVCSKTSTAEIQSPEQTYADQQNAEDDTVGPSEHGSAEEQEEDPSSLVDSIHFEMKVNLDSDLTPVVGSSPWDMDNLPDAKENETTSGVVYTAGIKNLLGIDSPRNLSAAFNLLSLSAAEGHEQAQSTLGFLYTVGLGGAEVSPPKAALYHEFAARGGSPTSKLAVAYQWLRRHRLQEAYRLYQDLANLTLTLVQAPSQSIFVEQVLLSTDDTGEESEEARRGHGGEDDDAIQYVQYTAELGNVASMRTMAALYLHGLRGMPRDPARAFELFQAAADAADPHAAVQLGEMLARGMGVPQDYNLSLSYFRFAALQVATCPCLCPPTACSFIHPHLVFKQGQG</sequence>
<feature type="signal peptide" evidence="2">
    <location>
        <begin position="1"/>
        <end position="27"/>
    </location>
</feature>
<dbReference type="Pfam" id="PF08238">
    <property type="entry name" value="Sel1"/>
    <property type="match status" value="4"/>
</dbReference>
<dbReference type="EMBL" id="LGRX02000087">
    <property type="protein sequence ID" value="KAK3289602.1"/>
    <property type="molecule type" value="Genomic_DNA"/>
</dbReference>
<accession>A0AAE0H470</accession>
<dbReference type="InterPro" id="IPR006597">
    <property type="entry name" value="Sel1-like"/>
</dbReference>
<reference evidence="3 4" key="1">
    <citation type="journal article" date="2015" name="Genome Biol. Evol.">
        <title>Comparative Genomics of a Bacterivorous Green Alga Reveals Evolutionary Causalities and Consequences of Phago-Mixotrophic Mode of Nutrition.</title>
        <authorList>
            <person name="Burns J.A."/>
            <person name="Paasch A."/>
            <person name="Narechania A."/>
            <person name="Kim E."/>
        </authorList>
    </citation>
    <scope>NUCLEOTIDE SEQUENCE [LARGE SCALE GENOMIC DNA]</scope>
    <source>
        <strain evidence="3 4">PLY_AMNH</strain>
    </source>
</reference>
<comment type="caution">
    <text evidence="3">The sequence shown here is derived from an EMBL/GenBank/DDBJ whole genome shotgun (WGS) entry which is preliminary data.</text>
</comment>
<dbReference type="GO" id="GO:0036503">
    <property type="term" value="P:ERAD pathway"/>
    <property type="evidence" value="ECO:0007669"/>
    <property type="project" value="InterPro"/>
</dbReference>
<evidence type="ECO:0000256" key="2">
    <source>
        <dbReference type="SAM" id="SignalP"/>
    </source>
</evidence>
<proteinExistence type="predicted"/>
<dbReference type="InterPro" id="IPR011990">
    <property type="entry name" value="TPR-like_helical_dom_sf"/>
</dbReference>